<dbReference type="OrthoDB" id="9806150at2"/>
<keyword evidence="2 4" id="KW-0378">Hydrolase</keyword>
<proteinExistence type="predicted"/>
<dbReference type="KEGG" id="nth:Nther_1673"/>
<evidence type="ECO:0000256" key="2">
    <source>
        <dbReference type="ARBA" id="ARBA00022801"/>
    </source>
</evidence>
<name>B2A505_NATTJ</name>
<reference evidence="4 5" key="2">
    <citation type="journal article" date="2011" name="J. Bacteriol.">
        <title>Complete genome sequence of the anaerobic, halophilic alkalithermophile Natranaerobius thermophilus JW/NM-WN-LF.</title>
        <authorList>
            <person name="Zhao B."/>
            <person name="Mesbah N.M."/>
            <person name="Dalin E."/>
            <person name="Goodwin L."/>
            <person name="Nolan M."/>
            <person name="Pitluck S."/>
            <person name="Chertkov O."/>
            <person name="Brettin T.S."/>
            <person name="Han J."/>
            <person name="Larimer F.W."/>
            <person name="Land M.L."/>
            <person name="Hauser L."/>
            <person name="Kyrpides N."/>
            <person name="Wiegel J."/>
        </authorList>
    </citation>
    <scope>NUCLEOTIDE SEQUENCE [LARGE SCALE GENOMIC DNA]</scope>
    <source>
        <strain evidence="5">ATCC BAA-1301 / DSM 18059 / JW/NM-WN-LF</strain>
    </source>
</reference>
<dbReference type="PANTHER" id="PTHR11839">
    <property type="entry name" value="UDP/ADP-SUGAR PYROPHOSPHATASE"/>
    <property type="match status" value="1"/>
</dbReference>
<dbReference type="InterPro" id="IPR000086">
    <property type="entry name" value="NUDIX_hydrolase_dom"/>
</dbReference>
<evidence type="ECO:0000259" key="3">
    <source>
        <dbReference type="PROSITE" id="PS51462"/>
    </source>
</evidence>
<dbReference type="SUPFAM" id="SSF55811">
    <property type="entry name" value="Nudix"/>
    <property type="match status" value="1"/>
</dbReference>
<dbReference type="FunFam" id="3.90.79.10:FF:000024">
    <property type="entry name" value="ADP-ribose pyrophosphatase"/>
    <property type="match status" value="1"/>
</dbReference>
<dbReference type="HOGENOM" id="CLU_062658_5_1_9"/>
<dbReference type="AlphaFoldDB" id="B2A505"/>
<feature type="domain" description="Nudix hydrolase" evidence="3">
    <location>
        <begin position="37"/>
        <end position="166"/>
    </location>
</feature>
<dbReference type="Gene3D" id="3.90.79.10">
    <property type="entry name" value="Nucleoside Triphosphate Pyrophosphohydrolase"/>
    <property type="match status" value="1"/>
</dbReference>
<protein>
    <submittedName>
        <fullName evidence="4">NUDIX hydrolase</fullName>
    </submittedName>
</protein>
<dbReference type="InParanoid" id="B2A505"/>
<dbReference type="RefSeq" id="WP_012448115.1">
    <property type="nucleotide sequence ID" value="NC_010718.1"/>
</dbReference>
<dbReference type="Proteomes" id="UP000001683">
    <property type="component" value="Chromosome"/>
</dbReference>
<dbReference type="GO" id="GO:0019693">
    <property type="term" value="P:ribose phosphate metabolic process"/>
    <property type="evidence" value="ECO:0007669"/>
    <property type="project" value="TreeGrafter"/>
</dbReference>
<dbReference type="EMBL" id="CP001034">
    <property type="protein sequence ID" value="ACB85247.1"/>
    <property type="molecule type" value="Genomic_DNA"/>
</dbReference>
<dbReference type="eggNOG" id="COG0494">
    <property type="taxonomic scope" value="Bacteria"/>
</dbReference>
<gene>
    <name evidence="4" type="ordered locus">Nther_1673</name>
</gene>
<dbReference type="GO" id="GO:0006753">
    <property type="term" value="P:nucleoside phosphate metabolic process"/>
    <property type="evidence" value="ECO:0007669"/>
    <property type="project" value="TreeGrafter"/>
</dbReference>
<dbReference type="Pfam" id="PF00293">
    <property type="entry name" value="NUDIX"/>
    <property type="match status" value="1"/>
</dbReference>
<reference evidence="4 5" key="1">
    <citation type="submission" date="2008-04" db="EMBL/GenBank/DDBJ databases">
        <title>Complete sequence of chromosome of Natranaerobius thermophilus JW/NM-WN-LF.</title>
        <authorList>
            <consortium name="US DOE Joint Genome Institute"/>
            <person name="Copeland A."/>
            <person name="Lucas S."/>
            <person name="Lapidus A."/>
            <person name="Glavina del Rio T."/>
            <person name="Dalin E."/>
            <person name="Tice H."/>
            <person name="Bruce D."/>
            <person name="Goodwin L."/>
            <person name="Pitluck S."/>
            <person name="Chertkov O."/>
            <person name="Brettin T."/>
            <person name="Detter J.C."/>
            <person name="Han C."/>
            <person name="Kuske C.R."/>
            <person name="Schmutz J."/>
            <person name="Larimer F."/>
            <person name="Land M."/>
            <person name="Hauser L."/>
            <person name="Kyrpides N."/>
            <person name="Lykidis A."/>
            <person name="Mesbah N.M."/>
            <person name="Wiegel J."/>
        </authorList>
    </citation>
    <scope>NUCLEOTIDE SEQUENCE [LARGE SCALE GENOMIC DNA]</scope>
    <source>
        <strain evidence="5">ATCC BAA-1301 / DSM 18059 / JW/NM-WN-LF</strain>
    </source>
</reference>
<dbReference type="PRINTS" id="PR00502">
    <property type="entry name" value="NUDIXFAMILY"/>
</dbReference>
<evidence type="ECO:0000256" key="1">
    <source>
        <dbReference type="ARBA" id="ARBA00001946"/>
    </source>
</evidence>
<dbReference type="FunCoup" id="B2A505">
    <property type="interactions" value="309"/>
</dbReference>
<comment type="cofactor">
    <cofactor evidence="1">
        <name>Mg(2+)</name>
        <dbReference type="ChEBI" id="CHEBI:18420"/>
    </cofactor>
</comment>
<dbReference type="CDD" id="cd03424">
    <property type="entry name" value="NUDIX_ADPRase_Nudt5_UGPPase_Nudt14"/>
    <property type="match status" value="1"/>
</dbReference>
<accession>B2A505</accession>
<dbReference type="GO" id="GO:0016787">
    <property type="term" value="F:hydrolase activity"/>
    <property type="evidence" value="ECO:0007669"/>
    <property type="project" value="UniProtKB-KW"/>
</dbReference>
<dbReference type="PANTHER" id="PTHR11839:SF18">
    <property type="entry name" value="NUDIX HYDROLASE DOMAIN-CONTAINING PROTEIN"/>
    <property type="match status" value="1"/>
</dbReference>
<dbReference type="InterPro" id="IPR015797">
    <property type="entry name" value="NUDIX_hydrolase-like_dom_sf"/>
</dbReference>
<keyword evidence="5" id="KW-1185">Reference proteome</keyword>
<dbReference type="InterPro" id="IPR020476">
    <property type="entry name" value="Nudix_hydrolase"/>
</dbReference>
<dbReference type="PROSITE" id="PS51462">
    <property type="entry name" value="NUDIX"/>
    <property type="match status" value="1"/>
</dbReference>
<dbReference type="STRING" id="457570.Nther_1673"/>
<sequence>MQERTIQKNSIYNGKIVSLEKHNVDLGDGKQGVREIVRHSGAAAILPLTGGNDVYLIKQFRKALERQTWEIPAGVLENGEAPEDCAARELREELKMSARNLQYLTTFSPSPGYLDEEVYLYVATGLYEDPALQDEDEVLYTEKINLNNLIDKISSGDIKDAKTIISVLFYLKFYQ</sequence>
<evidence type="ECO:0000313" key="4">
    <source>
        <dbReference type="EMBL" id="ACB85247.1"/>
    </source>
</evidence>
<evidence type="ECO:0000313" key="5">
    <source>
        <dbReference type="Proteomes" id="UP000001683"/>
    </source>
</evidence>
<organism evidence="4 5">
    <name type="scientific">Natranaerobius thermophilus (strain ATCC BAA-1301 / DSM 18059 / JW/NM-WN-LF)</name>
    <dbReference type="NCBI Taxonomy" id="457570"/>
    <lineage>
        <taxon>Bacteria</taxon>
        <taxon>Bacillati</taxon>
        <taxon>Bacillota</taxon>
        <taxon>Clostridia</taxon>
        <taxon>Natranaerobiales</taxon>
        <taxon>Natranaerobiaceae</taxon>
        <taxon>Natranaerobius</taxon>
    </lineage>
</organism>